<feature type="transmembrane region" description="Helical" evidence="7">
    <location>
        <begin position="60"/>
        <end position="78"/>
    </location>
</feature>
<organism evidence="9 10">
    <name type="scientific">Paraburkholderia sartisoli</name>
    <dbReference type="NCBI Taxonomy" id="83784"/>
    <lineage>
        <taxon>Bacteria</taxon>
        <taxon>Pseudomonadati</taxon>
        <taxon>Pseudomonadota</taxon>
        <taxon>Betaproteobacteria</taxon>
        <taxon>Burkholderiales</taxon>
        <taxon>Burkholderiaceae</taxon>
        <taxon>Paraburkholderia</taxon>
    </lineage>
</organism>
<evidence type="ECO:0000256" key="7">
    <source>
        <dbReference type="SAM" id="Phobius"/>
    </source>
</evidence>
<feature type="transmembrane region" description="Helical" evidence="7">
    <location>
        <begin position="215"/>
        <end position="232"/>
    </location>
</feature>
<sequence>MNRTPRGTRYADHAAKRHSVPFIGRAMAFDVCRIRHIIRMRSDDGTIMDRSFWRNGHTPTLFSAFLYFDLSFMVWYLLGPLQIQIAHTLSLTTQQRGLMVATPILAGAILRVFMGMLADRIGAKRAGLIGQVLVIASLLVAWRTGVHSMGQVLLFGAALGVAGASFAVALPLASRWYPPHQQGTAMGIAGAGNSGTVLAALFAPVLAVAFGWQNVFGIACIPLVAVLVFYTLKAKDAPGVVAHKHLRDYARMLASRDAWWFMFFYSLTFGGFSGFASALPGYFHDQFGFDPKLAGWATAACVFAGSVMRPFGGLMADRIGGTRSLLNVFAAVAVLIGLAGFGAGGPLVTLPLFIAAMLCLGAGNGAVFQLVPQRFAKDIGVMTGLIGMAGGVGGFALAASLGSIKQATGDYSMGLWLFAALAALGWAGMSNVKRRWRSAWSVAAARV</sequence>
<keyword evidence="6 7" id="KW-0472">Membrane</keyword>
<dbReference type="STRING" id="83784.SAMN05192564_104178"/>
<proteinExistence type="inferred from homology"/>
<feature type="transmembrane region" description="Helical" evidence="7">
    <location>
        <begin position="411"/>
        <end position="429"/>
    </location>
</feature>
<dbReference type="PROSITE" id="PS50850">
    <property type="entry name" value="MFS"/>
    <property type="match status" value="1"/>
</dbReference>
<dbReference type="Gene3D" id="1.20.1250.20">
    <property type="entry name" value="MFS general substrate transporter like domains"/>
    <property type="match status" value="1"/>
</dbReference>
<evidence type="ECO:0000259" key="8">
    <source>
        <dbReference type="PROSITE" id="PS50850"/>
    </source>
</evidence>
<feature type="transmembrane region" description="Helical" evidence="7">
    <location>
        <begin position="293"/>
        <end position="312"/>
    </location>
</feature>
<feature type="transmembrane region" description="Helical" evidence="7">
    <location>
        <begin position="152"/>
        <end position="173"/>
    </location>
</feature>
<dbReference type="InterPro" id="IPR011701">
    <property type="entry name" value="MFS"/>
</dbReference>
<dbReference type="AlphaFoldDB" id="A0A1H4FAB9"/>
<evidence type="ECO:0000256" key="1">
    <source>
        <dbReference type="ARBA" id="ARBA00004141"/>
    </source>
</evidence>
<evidence type="ECO:0000256" key="3">
    <source>
        <dbReference type="ARBA" id="ARBA00022692"/>
    </source>
</evidence>
<feature type="transmembrane region" description="Helical" evidence="7">
    <location>
        <begin position="98"/>
        <end position="114"/>
    </location>
</feature>
<feature type="domain" description="Major facilitator superfamily (MFS) profile" evidence="8">
    <location>
        <begin position="60"/>
        <end position="437"/>
    </location>
</feature>
<evidence type="ECO:0000313" key="9">
    <source>
        <dbReference type="EMBL" id="SEA93422.1"/>
    </source>
</evidence>
<dbReference type="EMBL" id="FNRQ01000004">
    <property type="protein sequence ID" value="SEA93422.1"/>
    <property type="molecule type" value="Genomic_DNA"/>
</dbReference>
<dbReference type="GO" id="GO:0042128">
    <property type="term" value="P:nitrate assimilation"/>
    <property type="evidence" value="ECO:0007669"/>
    <property type="project" value="UniProtKB-KW"/>
</dbReference>
<evidence type="ECO:0000256" key="6">
    <source>
        <dbReference type="ARBA" id="ARBA00023136"/>
    </source>
</evidence>
<evidence type="ECO:0000256" key="2">
    <source>
        <dbReference type="ARBA" id="ARBA00008432"/>
    </source>
</evidence>
<keyword evidence="3 7" id="KW-0812">Transmembrane</keyword>
<dbReference type="InterPro" id="IPR020846">
    <property type="entry name" value="MFS_dom"/>
</dbReference>
<protein>
    <submittedName>
        <fullName evidence="9">MFS transporter, NNP family, nitrate/nitrite transporter</fullName>
    </submittedName>
</protein>
<evidence type="ECO:0000256" key="5">
    <source>
        <dbReference type="ARBA" id="ARBA00023063"/>
    </source>
</evidence>
<gene>
    <name evidence="9" type="ORF">SAMN05192564_104178</name>
</gene>
<dbReference type="GO" id="GO:0016020">
    <property type="term" value="C:membrane"/>
    <property type="evidence" value="ECO:0007669"/>
    <property type="project" value="UniProtKB-SubCell"/>
</dbReference>
<feature type="transmembrane region" description="Helical" evidence="7">
    <location>
        <begin position="259"/>
        <end position="281"/>
    </location>
</feature>
<feature type="transmembrane region" description="Helical" evidence="7">
    <location>
        <begin position="126"/>
        <end position="146"/>
    </location>
</feature>
<evidence type="ECO:0000313" key="10">
    <source>
        <dbReference type="Proteomes" id="UP000198638"/>
    </source>
</evidence>
<dbReference type="Proteomes" id="UP000198638">
    <property type="component" value="Unassembled WGS sequence"/>
</dbReference>
<dbReference type="SUPFAM" id="SSF103473">
    <property type="entry name" value="MFS general substrate transporter"/>
    <property type="match status" value="1"/>
</dbReference>
<dbReference type="InterPro" id="IPR036259">
    <property type="entry name" value="MFS_trans_sf"/>
</dbReference>
<feature type="transmembrane region" description="Helical" evidence="7">
    <location>
        <begin position="379"/>
        <end position="399"/>
    </location>
</feature>
<comment type="similarity">
    <text evidence="2">Belongs to the major facilitator superfamily. Nitrate/nitrite porter (TC 2.A.1.8) family.</text>
</comment>
<keyword evidence="5" id="KW-0534">Nitrate assimilation</keyword>
<evidence type="ECO:0000256" key="4">
    <source>
        <dbReference type="ARBA" id="ARBA00022989"/>
    </source>
</evidence>
<feature type="transmembrane region" description="Helical" evidence="7">
    <location>
        <begin position="348"/>
        <end position="367"/>
    </location>
</feature>
<name>A0A1H4FAB9_9BURK</name>
<reference evidence="10" key="1">
    <citation type="submission" date="2016-10" db="EMBL/GenBank/DDBJ databases">
        <authorList>
            <person name="Varghese N."/>
            <person name="Submissions S."/>
        </authorList>
    </citation>
    <scope>NUCLEOTIDE SEQUENCE [LARGE SCALE GENOMIC DNA]</scope>
    <source>
        <strain evidence="10">LMG 24000</strain>
    </source>
</reference>
<keyword evidence="10" id="KW-1185">Reference proteome</keyword>
<dbReference type="GO" id="GO:0015112">
    <property type="term" value="F:nitrate transmembrane transporter activity"/>
    <property type="evidence" value="ECO:0007669"/>
    <property type="project" value="InterPro"/>
</dbReference>
<feature type="transmembrane region" description="Helical" evidence="7">
    <location>
        <begin position="324"/>
        <end position="342"/>
    </location>
</feature>
<dbReference type="CDD" id="cd17341">
    <property type="entry name" value="MFS_NRT2_like"/>
    <property type="match status" value="1"/>
</dbReference>
<feature type="transmembrane region" description="Helical" evidence="7">
    <location>
        <begin position="185"/>
        <end position="209"/>
    </location>
</feature>
<dbReference type="Pfam" id="PF07690">
    <property type="entry name" value="MFS_1"/>
    <property type="match status" value="1"/>
</dbReference>
<dbReference type="PANTHER" id="PTHR23515">
    <property type="entry name" value="HIGH-AFFINITY NITRATE TRANSPORTER 2.3"/>
    <property type="match status" value="1"/>
</dbReference>
<dbReference type="InterPro" id="IPR044772">
    <property type="entry name" value="NO3_transporter"/>
</dbReference>
<accession>A0A1H4FAB9</accession>
<keyword evidence="4 7" id="KW-1133">Transmembrane helix</keyword>
<comment type="subcellular location">
    <subcellularLocation>
        <location evidence="1">Membrane</location>
        <topology evidence="1">Multi-pass membrane protein</topology>
    </subcellularLocation>
</comment>